<evidence type="ECO:0000256" key="4">
    <source>
        <dbReference type="ARBA" id="ARBA00022837"/>
    </source>
</evidence>
<keyword evidence="2" id="KW-0479">Metal-binding</keyword>
<dbReference type="NCBIfam" id="TIGR04183">
    <property type="entry name" value="Por_Secre_tail"/>
    <property type="match status" value="1"/>
</dbReference>
<evidence type="ECO:0000313" key="7">
    <source>
        <dbReference type="Proteomes" id="UP001310022"/>
    </source>
</evidence>
<dbReference type="PROSITE" id="PS50853">
    <property type="entry name" value="FN3"/>
    <property type="match status" value="3"/>
</dbReference>
<dbReference type="Gene3D" id="2.60.40.10">
    <property type="entry name" value="Immunoglobulins"/>
    <property type="match status" value="3"/>
</dbReference>
<gene>
    <name evidence="6" type="ORF">PEDI_32230</name>
</gene>
<protein>
    <recommendedName>
        <fullName evidence="5">Fibronectin type-III domain-containing protein</fullName>
    </recommendedName>
</protein>
<dbReference type="InterPro" id="IPR026444">
    <property type="entry name" value="Secre_tail"/>
</dbReference>
<dbReference type="Gene3D" id="3.40.720.10">
    <property type="entry name" value="Alkaline Phosphatase, subunit A"/>
    <property type="match status" value="1"/>
</dbReference>
<dbReference type="PROSITE" id="PS00149">
    <property type="entry name" value="SULFATASE_2"/>
    <property type="match status" value="1"/>
</dbReference>
<evidence type="ECO:0000259" key="5">
    <source>
        <dbReference type="PROSITE" id="PS50853"/>
    </source>
</evidence>
<dbReference type="SMART" id="SM00060">
    <property type="entry name" value="FN3"/>
    <property type="match status" value="3"/>
</dbReference>
<dbReference type="InterPro" id="IPR024607">
    <property type="entry name" value="Sulfatase_CS"/>
</dbReference>
<dbReference type="SUPFAM" id="SSF49265">
    <property type="entry name" value="Fibronectin type III"/>
    <property type="match status" value="2"/>
</dbReference>
<proteinExistence type="inferred from homology"/>
<dbReference type="GO" id="GO:0004065">
    <property type="term" value="F:arylsulfatase activity"/>
    <property type="evidence" value="ECO:0007669"/>
    <property type="project" value="TreeGrafter"/>
</dbReference>
<feature type="domain" description="Fibronectin type-III" evidence="5">
    <location>
        <begin position="853"/>
        <end position="936"/>
    </location>
</feature>
<dbReference type="EMBL" id="BQKE01000002">
    <property type="protein sequence ID" value="GJM62671.1"/>
    <property type="molecule type" value="Genomic_DNA"/>
</dbReference>
<sequence>MNSMRIKRFFYFLFFFFAGMNLSYAQRPNVIVILADDLGNGDVGYHNQRSDIPTPNIDALAASGVHMTAGYVTAPVCGPSRAGLCTGVYQNRFGFEDNPGPFRQGPEVIPGIPTSVPIFAELFKQNGYTTGMVGKWHQGGEETNSMLPSRRGFDEFFGFIGGASAYFINDNADGKLLRGETPVDAETEYLTDAFGREAVDFISRHQDEPFFLYVAFNAVHGPLQAPQDLLDQFTHIEDEKRRILIAMQHSMDLNVGKIDQALKDLGLEENTLVIFTSDNGGKPDDNHSFNDPYLGEKGTLYEGGVRLPYIMKWKGKIQEDSQFEPMVSALDIMPTALSAANISYNAENYDGKNLLPHIQGMDTTPPHDYLYWRFNHYWSIRDADWKLHFNGQEKILINISQDIGESQNLITSSPEVAQRLEEAWNAWASELPPVMWGWNPALAGNYRGHFAEDFEKVLVHRRNPLGKSALSVVENPHREGINLSERVLKVERLGEDSQSWMGIAIPLVLPFERTKKYVHLKIKKDRATDVFIELRGDAVGQQKIKSIENYTQLGEWQDMVFDVSAFNDVLRHINILPDHEVGPYQEIYIDDFYFSDDASPVIGAFDQLQPNGLKLYGRGQTEVQLTWNPVSGAQKYYIFNGDERIGESEHGAIRLEQLQSDGVYHFTVEAENQQGQKSLKSEPLEVRMPEAAPLFLIEDFEGETVLDFRQLGQTENLQVVNNPSPDALNASSKCFYMERPNSGAPNYSGTWADVAQPFRPVDRYLHMKVLKERISPIKFKFEGSRAQQFESLNDQTRVGEWEDIVFDISSYDGEVSRIVIQPDFEVGEFHQIYIDDIWINIESEPHQAFDQLKVEGVKEYEVEEYSAEIRWNPLGNAVAYDIYLNDELLGADLADTLFALVDLLPATTYEVRVQATNAHDFKSQKSEILIFSTLEELPEGDFVIDDMEDEPLVYMPMGLIDDIAIIDNPNPSGINTSSKVLQMSRLEAPSQNWAGVWAVVPAFDRRHPYLHVKIMKDHLSQPRFGLIGPDDQPKMEILPTNTAQVVGQWVDYVFDFSAFAGQVVKLNIQPDFENGARGMLYVDDILMNSDPNPIEAEIDFEGEQVVGLKVDKAREDRLYFSWAPLTDALAYEVYQDDAMVGLTEEHHYHIENLIGDTEYVIKVRAKNAEDLFSQFSEEVNARTLPVLNPEFVLIENFEKEETLDFKSLGNMLVEGVVDNPLVQAQNPSYKVLQLERPEDAQEWAGAWADVTAFDRQYRYVHVKVLKSVNSQARFSLEAEGQKSEVFAFDSPVVEGEWTYYVFDFDDYDGLVERIAIQPDMQSVQAGEIFIDDIYLSKTKTAIIETPEEPTDPDKPLDAEIGRENPIFPNPVKDKLFLKAEGSFRIHIMDLNGQKVFTTQEANLEKGLDVSFLRSGIYLMVVQNDHAYQVFKFLKE</sequence>
<dbReference type="InterPro" id="IPR036116">
    <property type="entry name" value="FN3_sf"/>
</dbReference>
<keyword evidence="3" id="KW-0378">Hydrolase</keyword>
<evidence type="ECO:0000256" key="2">
    <source>
        <dbReference type="ARBA" id="ARBA00022723"/>
    </source>
</evidence>
<comment type="caution">
    <text evidence="6">The sequence shown here is derived from an EMBL/GenBank/DDBJ whole genome shotgun (WGS) entry which is preliminary data.</text>
</comment>
<accession>A0AAN4W0W0</accession>
<dbReference type="Proteomes" id="UP001310022">
    <property type="component" value="Unassembled WGS sequence"/>
</dbReference>
<keyword evidence="7" id="KW-1185">Reference proteome</keyword>
<dbReference type="SUPFAM" id="SSF53649">
    <property type="entry name" value="Alkaline phosphatase-like"/>
    <property type="match status" value="1"/>
</dbReference>
<dbReference type="InterPro" id="IPR003961">
    <property type="entry name" value="FN3_dom"/>
</dbReference>
<organism evidence="6 7">
    <name type="scientific">Persicobacter diffluens</name>
    <dbReference type="NCBI Taxonomy" id="981"/>
    <lineage>
        <taxon>Bacteria</taxon>
        <taxon>Pseudomonadati</taxon>
        <taxon>Bacteroidota</taxon>
        <taxon>Cytophagia</taxon>
        <taxon>Cytophagales</taxon>
        <taxon>Persicobacteraceae</taxon>
        <taxon>Persicobacter</taxon>
    </lineage>
</organism>
<evidence type="ECO:0000256" key="3">
    <source>
        <dbReference type="ARBA" id="ARBA00022801"/>
    </source>
</evidence>
<dbReference type="InterPro" id="IPR017850">
    <property type="entry name" value="Alkaline_phosphatase_core_sf"/>
</dbReference>
<feature type="domain" description="Fibronectin type-III" evidence="5">
    <location>
        <begin position="609"/>
        <end position="691"/>
    </location>
</feature>
<evidence type="ECO:0000313" key="6">
    <source>
        <dbReference type="EMBL" id="GJM62671.1"/>
    </source>
</evidence>
<dbReference type="Pfam" id="PF00884">
    <property type="entry name" value="Sulfatase"/>
    <property type="match status" value="1"/>
</dbReference>
<comment type="similarity">
    <text evidence="1">Belongs to the sulfatase family.</text>
</comment>
<feature type="domain" description="Fibronectin type-III" evidence="5">
    <location>
        <begin position="1104"/>
        <end position="1186"/>
    </location>
</feature>
<evidence type="ECO:0000256" key="1">
    <source>
        <dbReference type="ARBA" id="ARBA00008779"/>
    </source>
</evidence>
<name>A0AAN4W0W0_9BACT</name>
<dbReference type="InterPro" id="IPR013783">
    <property type="entry name" value="Ig-like_fold"/>
</dbReference>
<dbReference type="GO" id="GO:0046872">
    <property type="term" value="F:metal ion binding"/>
    <property type="evidence" value="ECO:0007669"/>
    <property type="project" value="UniProtKB-KW"/>
</dbReference>
<dbReference type="PANTHER" id="PTHR42693:SF53">
    <property type="entry name" value="ENDO-4-O-SULFATASE"/>
    <property type="match status" value="1"/>
</dbReference>
<dbReference type="Gene3D" id="3.30.1120.10">
    <property type="match status" value="1"/>
</dbReference>
<dbReference type="InterPro" id="IPR050738">
    <property type="entry name" value="Sulfatase"/>
</dbReference>
<reference evidence="6 7" key="1">
    <citation type="submission" date="2021-12" db="EMBL/GenBank/DDBJ databases">
        <title>Genome sequencing of bacteria with rrn-lacking chromosome and rrn-plasmid.</title>
        <authorList>
            <person name="Anda M."/>
            <person name="Iwasaki W."/>
        </authorList>
    </citation>
    <scope>NUCLEOTIDE SEQUENCE [LARGE SCALE GENOMIC DNA]</scope>
    <source>
        <strain evidence="6 7">NBRC 15940</strain>
    </source>
</reference>
<dbReference type="InterPro" id="IPR000917">
    <property type="entry name" value="Sulfatase_N"/>
</dbReference>
<dbReference type="Pfam" id="PF18962">
    <property type="entry name" value="Por_Secre_tail"/>
    <property type="match status" value="1"/>
</dbReference>
<keyword evidence="4" id="KW-0106">Calcium</keyword>
<dbReference type="CDD" id="cd00063">
    <property type="entry name" value="FN3"/>
    <property type="match status" value="3"/>
</dbReference>
<dbReference type="PANTHER" id="PTHR42693">
    <property type="entry name" value="ARYLSULFATASE FAMILY MEMBER"/>
    <property type="match status" value="1"/>
</dbReference>